<dbReference type="Gene3D" id="1.10.1740.10">
    <property type="match status" value="1"/>
</dbReference>
<dbReference type="RefSeq" id="WP_339946726.1">
    <property type="nucleotide sequence ID" value="NZ_BAABGA010000030.1"/>
</dbReference>
<sequence>MEDANSHDPSNHAKLPEGEFMRLFIKHEPALRAFARSILPDWHLVDDTLQEASVTMWEKLGQLHDEAGFLPWAKVIVRFKCLSAVDKLRRDRHVLSQQVLELIADEAEAMDAEQYVAIRNALTQCLTQFSPPHRELLLAPYAGDGRVKQIAEQGSKSVNALYKLLGRLRQKLASCIRGQLLPEVS</sequence>
<dbReference type="InterPro" id="IPR014284">
    <property type="entry name" value="RNA_pol_sigma-70_dom"/>
</dbReference>
<keyword evidence="2" id="KW-0805">Transcription regulation</keyword>
<dbReference type="Proteomes" id="UP001500840">
    <property type="component" value="Unassembled WGS sequence"/>
</dbReference>
<evidence type="ECO:0000259" key="5">
    <source>
        <dbReference type="Pfam" id="PF04542"/>
    </source>
</evidence>
<dbReference type="SUPFAM" id="SSF88946">
    <property type="entry name" value="Sigma2 domain of RNA polymerase sigma factors"/>
    <property type="match status" value="1"/>
</dbReference>
<protein>
    <submittedName>
        <fullName evidence="6">Sigma-70 family RNA polymerase sigma factor</fullName>
    </submittedName>
</protein>
<dbReference type="Pfam" id="PF04542">
    <property type="entry name" value="Sigma70_r2"/>
    <property type="match status" value="1"/>
</dbReference>
<feature type="domain" description="RNA polymerase sigma-70 region 2" evidence="5">
    <location>
        <begin position="23"/>
        <end position="90"/>
    </location>
</feature>
<gene>
    <name evidence="6" type="ORF">GCM10023156_24060</name>
</gene>
<proteinExistence type="inferred from homology"/>
<keyword evidence="4" id="KW-0804">Transcription</keyword>
<dbReference type="InterPro" id="IPR036388">
    <property type="entry name" value="WH-like_DNA-bd_sf"/>
</dbReference>
<evidence type="ECO:0000256" key="1">
    <source>
        <dbReference type="ARBA" id="ARBA00010641"/>
    </source>
</evidence>
<evidence type="ECO:0000313" key="6">
    <source>
        <dbReference type="EMBL" id="GAA4453276.1"/>
    </source>
</evidence>
<dbReference type="Gene3D" id="1.10.10.10">
    <property type="entry name" value="Winged helix-like DNA-binding domain superfamily/Winged helix DNA-binding domain"/>
    <property type="match status" value="1"/>
</dbReference>
<comment type="similarity">
    <text evidence="1">Belongs to the sigma-70 factor family. ECF subfamily.</text>
</comment>
<dbReference type="InterPro" id="IPR039425">
    <property type="entry name" value="RNA_pol_sigma-70-like"/>
</dbReference>
<dbReference type="NCBIfam" id="TIGR02937">
    <property type="entry name" value="sigma70-ECF"/>
    <property type="match status" value="1"/>
</dbReference>
<organism evidence="6 7">
    <name type="scientific">Novipirellula rosea</name>
    <dbReference type="NCBI Taxonomy" id="1031540"/>
    <lineage>
        <taxon>Bacteria</taxon>
        <taxon>Pseudomonadati</taxon>
        <taxon>Planctomycetota</taxon>
        <taxon>Planctomycetia</taxon>
        <taxon>Pirellulales</taxon>
        <taxon>Pirellulaceae</taxon>
        <taxon>Novipirellula</taxon>
    </lineage>
</organism>
<dbReference type="PANTHER" id="PTHR43133">
    <property type="entry name" value="RNA POLYMERASE ECF-TYPE SIGMA FACTO"/>
    <property type="match status" value="1"/>
</dbReference>
<dbReference type="InterPro" id="IPR013325">
    <property type="entry name" value="RNA_pol_sigma_r2"/>
</dbReference>
<evidence type="ECO:0000256" key="4">
    <source>
        <dbReference type="ARBA" id="ARBA00023163"/>
    </source>
</evidence>
<comment type="caution">
    <text evidence="6">The sequence shown here is derived from an EMBL/GenBank/DDBJ whole genome shotgun (WGS) entry which is preliminary data.</text>
</comment>
<dbReference type="InterPro" id="IPR007627">
    <property type="entry name" value="RNA_pol_sigma70_r2"/>
</dbReference>
<dbReference type="EMBL" id="BAABGA010000030">
    <property type="protein sequence ID" value="GAA4453276.1"/>
    <property type="molecule type" value="Genomic_DNA"/>
</dbReference>
<dbReference type="InterPro" id="IPR013324">
    <property type="entry name" value="RNA_pol_sigma_r3/r4-like"/>
</dbReference>
<evidence type="ECO:0000313" key="7">
    <source>
        <dbReference type="Proteomes" id="UP001500840"/>
    </source>
</evidence>
<dbReference type="NCBIfam" id="TIGR02989">
    <property type="entry name" value="Sig-70_gvs1"/>
    <property type="match status" value="1"/>
</dbReference>
<accession>A0ABP8MRG6</accession>
<evidence type="ECO:0000256" key="3">
    <source>
        <dbReference type="ARBA" id="ARBA00023082"/>
    </source>
</evidence>
<reference evidence="7" key="1">
    <citation type="journal article" date="2019" name="Int. J. Syst. Evol. Microbiol.">
        <title>The Global Catalogue of Microorganisms (GCM) 10K type strain sequencing project: providing services to taxonomists for standard genome sequencing and annotation.</title>
        <authorList>
            <consortium name="The Broad Institute Genomics Platform"/>
            <consortium name="The Broad Institute Genome Sequencing Center for Infectious Disease"/>
            <person name="Wu L."/>
            <person name="Ma J."/>
        </authorList>
    </citation>
    <scope>NUCLEOTIDE SEQUENCE [LARGE SCALE GENOMIC DNA]</scope>
    <source>
        <strain evidence="7">JCM 17759</strain>
    </source>
</reference>
<keyword evidence="7" id="KW-1185">Reference proteome</keyword>
<evidence type="ECO:0000256" key="2">
    <source>
        <dbReference type="ARBA" id="ARBA00023015"/>
    </source>
</evidence>
<dbReference type="SUPFAM" id="SSF88659">
    <property type="entry name" value="Sigma3 and sigma4 domains of RNA polymerase sigma factors"/>
    <property type="match status" value="1"/>
</dbReference>
<keyword evidence="3" id="KW-0731">Sigma factor</keyword>
<dbReference type="InterPro" id="IPR014331">
    <property type="entry name" value="RNA_pol_sigma70_ECF_RHOBA"/>
</dbReference>
<name>A0ABP8MRG6_9BACT</name>
<dbReference type="PANTHER" id="PTHR43133:SF51">
    <property type="entry name" value="RNA POLYMERASE SIGMA FACTOR"/>
    <property type="match status" value="1"/>
</dbReference>